<proteinExistence type="predicted"/>
<feature type="region of interest" description="Disordered" evidence="1">
    <location>
        <begin position="1"/>
        <end position="29"/>
    </location>
</feature>
<dbReference type="AlphaFoldDB" id="A0A7S3LEE3"/>
<protein>
    <submittedName>
        <fullName evidence="2">Uncharacterized protein</fullName>
    </submittedName>
</protein>
<feature type="region of interest" description="Disordered" evidence="1">
    <location>
        <begin position="71"/>
        <end position="102"/>
    </location>
</feature>
<reference evidence="2" key="1">
    <citation type="submission" date="2021-01" db="EMBL/GenBank/DDBJ databases">
        <authorList>
            <person name="Corre E."/>
            <person name="Pelletier E."/>
            <person name="Niang G."/>
            <person name="Scheremetjew M."/>
            <person name="Finn R."/>
            <person name="Kale V."/>
            <person name="Holt S."/>
            <person name="Cochrane G."/>
            <person name="Meng A."/>
            <person name="Brown T."/>
            <person name="Cohen L."/>
        </authorList>
    </citation>
    <scope>NUCLEOTIDE SEQUENCE</scope>
    <source>
        <strain evidence="2">CCMP127</strain>
    </source>
</reference>
<gene>
    <name evidence="2" type="ORF">ACOF00016_LOCUS17625</name>
</gene>
<name>A0A7S3LEE3_9STRA</name>
<accession>A0A7S3LEE3</accession>
<evidence type="ECO:0000256" key="1">
    <source>
        <dbReference type="SAM" id="MobiDB-lite"/>
    </source>
</evidence>
<feature type="compositionally biased region" description="Basic and acidic residues" evidence="1">
    <location>
        <begin position="1"/>
        <end position="13"/>
    </location>
</feature>
<sequence>MAKSKEPTTRTDSQKMTPKQHPDYKAEKAFQTIKLDLEDRKKPNPEHLAFVRDMATQGKVNAEQFETLMRDYGLKQTESKTSMEPKREREKPVETPEQAKKD</sequence>
<evidence type="ECO:0000313" key="2">
    <source>
        <dbReference type="EMBL" id="CAE0420969.1"/>
    </source>
</evidence>
<organism evidence="2">
    <name type="scientific">Amphora coffeiformis</name>
    <dbReference type="NCBI Taxonomy" id="265554"/>
    <lineage>
        <taxon>Eukaryota</taxon>
        <taxon>Sar</taxon>
        <taxon>Stramenopiles</taxon>
        <taxon>Ochrophyta</taxon>
        <taxon>Bacillariophyta</taxon>
        <taxon>Bacillariophyceae</taxon>
        <taxon>Bacillariophycidae</taxon>
        <taxon>Thalassiophysales</taxon>
        <taxon>Catenulaceae</taxon>
        <taxon>Amphora</taxon>
    </lineage>
</organism>
<dbReference type="EMBL" id="HBIM01023825">
    <property type="protein sequence ID" value="CAE0420969.1"/>
    <property type="molecule type" value="Transcribed_RNA"/>
</dbReference>